<dbReference type="EMBL" id="JAMTCO010000009">
    <property type="protein sequence ID" value="MCP2271553.1"/>
    <property type="molecule type" value="Genomic_DNA"/>
</dbReference>
<protein>
    <recommendedName>
        <fullName evidence="4">Secreted protein</fullName>
    </recommendedName>
</protein>
<feature type="chain" id="PRO_5046820647" description="Secreted protein" evidence="1">
    <location>
        <begin position="27"/>
        <end position="143"/>
    </location>
</feature>
<accession>A0ABT1IFY1</accession>
<keyword evidence="1" id="KW-0732">Signal</keyword>
<gene>
    <name evidence="2" type="ORF">LV75_004067</name>
</gene>
<comment type="caution">
    <text evidence="2">The sequence shown here is derived from an EMBL/GenBank/DDBJ whole genome shotgun (WGS) entry which is preliminary data.</text>
</comment>
<keyword evidence="3" id="KW-1185">Reference proteome</keyword>
<evidence type="ECO:0000313" key="3">
    <source>
        <dbReference type="Proteomes" id="UP001205185"/>
    </source>
</evidence>
<dbReference type="RefSeq" id="WP_253888486.1">
    <property type="nucleotide sequence ID" value="NZ_BAAAVB010000005.1"/>
</dbReference>
<proteinExistence type="predicted"/>
<evidence type="ECO:0000256" key="1">
    <source>
        <dbReference type="SAM" id="SignalP"/>
    </source>
</evidence>
<evidence type="ECO:0008006" key="4">
    <source>
        <dbReference type="Google" id="ProtNLM"/>
    </source>
</evidence>
<sequence length="143" mass="14866">MRKASVLVAAAVAAVGVLVPVTAASATTTAAPNCSVSVDYPHGSHTVPGATNVHGVLKCDQQVTGMTIRVKLWLRTGYQQYQLVGDSGDVSNSGKNQIKSNAAWGECHNGWVMHGEAYGSATQVPWLPVNVHTNGPDVNVVGC</sequence>
<evidence type="ECO:0000313" key="2">
    <source>
        <dbReference type="EMBL" id="MCP2271553.1"/>
    </source>
</evidence>
<dbReference type="Proteomes" id="UP001205185">
    <property type="component" value="Unassembled WGS sequence"/>
</dbReference>
<reference evidence="2 3" key="1">
    <citation type="submission" date="2022-06" db="EMBL/GenBank/DDBJ databases">
        <title>Genomic Encyclopedia of Archaeal and Bacterial Type Strains, Phase II (KMG-II): from individual species to whole genera.</title>
        <authorList>
            <person name="Goeker M."/>
        </authorList>
    </citation>
    <scope>NUCLEOTIDE SEQUENCE [LARGE SCALE GENOMIC DNA]</scope>
    <source>
        <strain evidence="2 3">DSM 44255</strain>
    </source>
</reference>
<name>A0ABT1IFY1_9PSEU</name>
<feature type="signal peptide" evidence="1">
    <location>
        <begin position="1"/>
        <end position="26"/>
    </location>
</feature>
<organism evidence="2 3">
    <name type="scientific">Actinokineospora diospyrosa</name>
    <dbReference type="NCBI Taxonomy" id="103728"/>
    <lineage>
        <taxon>Bacteria</taxon>
        <taxon>Bacillati</taxon>
        <taxon>Actinomycetota</taxon>
        <taxon>Actinomycetes</taxon>
        <taxon>Pseudonocardiales</taxon>
        <taxon>Pseudonocardiaceae</taxon>
        <taxon>Actinokineospora</taxon>
    </lineage>
</organism>